<dbReference type="Gene3D" id="3.40.50.2300">
    <property type="match status" value="1"/>
</dbReference>
<evidence type="ECO:0000259" key="2">
    <source>
        <dbReference type="Pfam" id="PF22563"/>
    </source>
</evidence>
<feature type="domain" description="Response regulatory" evidence="1">
    <location>
        <begin position="268"/>
        <end position="341"/>
    </location>
</feature>
<dbReference type="GO" id="GO:0000160">
    <property type="term" value="P:phosphorelay signal transduction system"/>
    <property type="evidence" value="ECO:0007669"/>
    <property type="project" value="InterPro"/>
</dbReference>
<evidence type="ECO:0000313" key="3">
    <source>
        <dbReference type="EMBL" id="CAA6802558.1"/>
    </source>
</evidence>
<dbReference type="EMBL" id="CACVAS010000023">
    <property type="protein sequence ID" value="CAA6802558.1"/>
    <property type="molecule type" value="Genomic_DNA"/>
</dbReference>
<accession>A0A6S6SID6</accession>
<name>A0A6S6SID6_9BACT</name>
<dbReference type="InterPro" id="IPR011006">
    <property type="entry name" value="CheY-like_superfamily"/>
</dbReference>
<protein>
    <submittedName>
        <fullName evidence="3">Uncharacterized protein</fullName>
    </submittedName>
</protein>
<dbReference type="InterPro" id="IPR001789">
    <property type="entry name" value="Sig_transdc_resp-reg_receiver"/>
</dbReference>
<feature type="domain" description="Inactive Receiver" evidence="2">
    <location>
        <begin position="23"/>
        <end position="111"/>
    </location>
</feature>
<dbReference type="Pfam" id="PF00072">
    <property type="entry name" value="Response_reg"/>
    <property type="match status" value="1"/>
</dbReference>
<sequence>MHNLLIHNDNTPFIKSFKSSIQFSASSDIDNYISTDIIPKIKAKTPDIIFIKDNLSSNYLELYGFRLAYHVRFEEKLKFVPIVILSDLDGFTLNRLESSAKILFTQNIFIIENSKKAFDDFDVKKMKSFNEENYKSKFLDLISVEAPENSSSHSIANEWAIYRWSKYLKVESEAIIKNREKIASMLYFKYLLAKNPIEIKKKNGIQFVPRPPENSGKILYIDDEWAKGWSDVFEQYFSKNKNIEFETFEYDFKENNKFTMISSIKNRCLAYNPDVVILDLRLTQSDHESIDVNNLTGIKITEIIKEINPAIQIIMLTATGKSTILENLYQHGILGYIKKEHPADIGMSTKESFDKLKTLVDKGLDKKYLKEVWEIQQSIKPFSPDIKIEVDSVFEILNSDMKNRFIYAMFAIFKVIEIINDKYFEDGYKKATWKDTNEEILDNSTKNKIQLILNKRLHLNNQKVYEGIENIIKIRNNTIHPKHGKIEIIQKDSIIEWFKMLQTILEKIEK</sequence>
<dbReference type="Pfam" id="PF22563">
    <property type="entry name" value="iREC"/>
    <property type="match status" value="1"/>
</dbReference>
<dbReference type="AlphaFoldDB" id="A0A6S6SID6"/>
<organism evidence="3">
    <name type="scientific">uncultured Sulfurovum sp</name>
    <dbReference type="NCBI Taxonomy" id="269237"/>
    <lineage>
        <taxon>Bacteria</taxon>
        <taxon>Pseudomonadati</taxon>
        <taxon>Campylobacterota</taxon>
        <taxon>Epsilonproteobacteria</taxon>
        <taxon>Campylobacterales</taxon>
        <taxon>Sulfurovaceae</taxon>
        <taxon>Sulfurovum</taxon>
        <taxon>environmental samples</taxon>
    </lineage>
</organism>
<dbReference type="SUPFAM" id="SSF52172">
    <property type="entry name" value="CheY-like"/>
    <property type="match status" value="1"/>
</dbReference>
<gene>
    <name evidence="3" type="ORF">HELGO_WM31028</name>
</gene>
<dbReference type="InterPro" id="IPR054592">
    <property type="entry name" value="iREC"/>
</dbReference>
<proteinExistence type="predicted"/>
<reference evidence="3" key="1">
    <citation type="submission" date="2020-01" db="EMBL/GenBank/DDBJ databases">
        <authorList>
            <person name="Meier V. D."/>
            <person name="Meier V D."/>
        </authorList>
    </citation>
    <scope>NUCLEOTIDE SEQUENCE</scope>
    <source>
        <strain evidence="3">HLG_WM_MAG_01</strain>
    </source>
</reference>
<evidence type="ECO:0000259" key="1">
    <source>
        <dbReference type="Pfam" id="PF00072"/>
    </source>
</evidence>